<feature type="binding site" evidence="10">
    <location>
        <begin position="22"/>
        <end position="23"/>
    </location>
    <ligand>
        <name>NAD(+)</name>
        <dbReference type="ChEBI" id="CHEBI:57540"/>
    </ligand>
</feature>
<keyword evidence="7 8" id="KW-0275">Fatty acid biosynthesis</keyword>
<protein>
    <recommendedName>
        <fullName evidence="8">Enoyl-[acyl-carrier-protein] reductase [NADH]</fullName>
        <ecNumber evidence="8">1.3.1.9</ecNumber>
    </recommendedName>
</protein>
<evidence type="ECO:0000313" key="11">
    <source>
        <dbReference type="EMBL" id="SHH88304.1"/>
    </source>
</evidence>
<dbReference type="Pfam" id="PF13561">
    <property type="entry name" value="adh_short_C2"/>
    <property type="match status" value="1"/>
</dbReference>
<dbReference type="PANTHER" id="PTHR43159">
    <property type="entry name" value="ENOYL-[ACYL-CARRIER-PROTEIN] REDUCTASE"/>
    <property type="match status" value="1"/>
</dbReference>
<feature type="binding site" evidence="9">
    <location>
        <position position="100"/>
    </location>
    <ligand>
        <name>substrate</name>
    </ligand>
</feature>
<evidence type="ECO:0000256" key="4">
    <source>
        <dbReference type="ARBA" id="ARBA00022832"/>
    </source>
</evidence>
<dbReference type="PIRSF" id="PIRSF000094">
    <property type="entry name" value="Enoyl-ACP_rdct"/>
    <property type="match status" value="1"/>
</dbReference>
<evidence type="ECO:0000256" key="1">
    <source>
        <dbReference type="ARBA" id="ARBA00005194"/>
    </source>
</evidence>
<dbReference type="EC" id="1.3.1.9" evidence="8"/>
<feature type="binding site" evidence="10">
    <location>
        <begin position="64"/>
        <end position="65"/>
    </location>
    <ligand>
        <name>NAD(+)</name>
        <dbReference type="ChEBI" id="CHEBI:57540"/>
    </ligand>
</feature>
<feature type="binding site" evidence="10">
    <location>
        <position position="16"/>
    </location>
    <ligand>
        <name>NAD(+)</name>
        <dbReference type="ChEBI" id="CHEBI:57540"/>
    </ligand>
</feature>
<evidence type="ECO:0000256" key="6">
    <source>
        <dbReference type="ARBA" id="ARBA00023098"/>
    </source>
</evidence>
<evidence type="ECO:0000256" key="8">
    <source>
        <dbReference type="PIRNR" id="PIRNR000094"/>
    </source>
</evidence>
<reference evidence="11 12" key="1">
    <citation type="submission" date="2016-11" db="EMBL/GenBank/DDBJ databases">
        <authorList>
            <person name="Jaros S."/>
            <person name="Januszkiewicz K."/>
            <person name="Wedrychowicz H."/>
        </authorList>
    </citation>
    <scope>NUCLEOTIDE SEQUENCE [LARGE SCALE GENOMIC DNA]</scope>
    <source>
        <strain evidence="11 12">DSM 9705</strain>
    </source>
</reference>
<proteinExistence type="inferred from homology"/>
<evidence type="ECO:0000256" key="5">
    <source>
        <dbReference type="ARBA" id="ARBA00023002"/>
    </source>
</evidence>
<evidence type="ECO:0000256" key="3">
    <source>
        <dbReference type="ARBA" id="ARBA00022516"/>
    </source>
</evidence>
<keyword evidence="6" id="KW-0443">Lipid metabolism</keyword>
<dbReference type="InterPro" id="IPR036291">
    <property type="entry name" value="NAD(P)-bd_dom_sf"/>
</dbReference>
<evidence type="ECO:0000256" key="7">
    <source>
        <dbReference type="ARBA" id="ARBA00023160"/>
    </source>
</evidence>
<dbReference type="InterPro" id="IPR014358">
    <property type="entry name" value="Enoyl-ACP_Rdtase_NADH"/>
</dbReference>
<dbReference type="GO" id="GO:0004318">
    <property type="term" value="F:enoyl-[acyl-carrier-protein] reductase (NADH) activity"/>
    <property type="evidence" value="ECO:0007669"/>
    <property type="project" value="UniProtKB-EC"/>
</dbReference>
<dbReference type="InterPro" id="IPR002347">
    <property type="entry name" value="SDR_fam"/>
</dbReference>
<evidence type="ECO:0000256" key="2">
    <source>
        <dbReference type="ARBA" id="ARBA00009233"/>
    </source>
</evidence>
<dbReference type="GO" id="GO:0006633">
    <property type="term" value="P:fatty acid biosynthetic process"/>
    <property type="evidence" value="ECO:0007669"/>
    <property type="project" value="UniProtKB-UniPathway"/>
</dbReference>
<dbReference type="SUPFAM" id="SSF51735">
    <property type="entry name" value="NAD(P)-binding Rossmann-fold domains"/>
    <property type="match status" value="1"/>
</dbReference>
<keyword evidence="4" id="KW-0276">Fatty acid metabolism</keyword>
<name>A0A1M5WM89_9BACT</name>
<keyword evidence="3 8" id="KW-0444">Lipid biosynthesis</keyword>
<feature type="binding site" evidence="10">
    <location>
        <position position="167"/>
    </location>
    <ligand>
        <name>NAD(+)</name>
        <dbReference type="ChEBI" id="CHEBI:57540"/>
    </ligand>
</feature>
<keyword evidence="8 10" id="KW-0520">NAD</keyword>
<evidence type="ECO:0000313" key="12">
    <source>
        <dbReference type="Proteomes" id="UP000184139"/>
    </source>
</evidence>
<dbReference type="AlphaFoldDB" id="A0A1M5WM89"/>
<evidence type="ECO:0000256" key="10">
    <source>
        <dbReference type="PIRSR" id="PIRSR000094-3"/>
    </source>
</evidence>
<accession>A0A1M5WM89</accession>
<comment type="similarity">
    <text evidence="2 8">Belongs to the short-chain dehydrogenases/reductases (SDR) family. FabI subfamily.</text>
</comment>
<feature type="binding site" evidence="10">
    <location>
        <position position="97"/>
    </location>
    <ligand>
        <name>NAD(+)</name>
        <dbReference type="ChEBI" id="CHEBI:57540"/>
    </ligand>
</feature>
<sequence>MKDFLEMAGKRYVVFGLANKKSIAAVIAANLLEQGAEVMLVVHSEKRKKAANALFPGSPVFFCDVEEEEQIARVRDEIAEWIEAASGGRVDGLVHSIAYANYSDGIKPFHETKRRDFLQAATISCFSLISIANHFKNLLDIDGSVVTVSISTTRMAAVNYGYMAPIKAALDSSLCFLAKSFADFSRIRFNAVAPSLLKTSSSAGIPGYIDSYLFAEKAMLRKRALTTQEVADTAVFLLSRRSSGITCQTVVVDGGMSVNYFDRDIVNKAIS</sequence>
<keyword evidence="12" id="KW-1185">Reference proteome</keyword>
<comment type="pathway">
    <text evidence="1">Lipid metabolism; fatty acid biosynthesis.</text>
</comment>
<dbReference type="Gene3D" id="3.40.50.720">
    <property type="entry name" value="NAD(P)-binding Rossmann-like Domain"/>
    <property type="match status" value="1"/>
</dbReference>
<organism evidence="11 12">
    <name type="scientific">Desulfofustis glycolicus DSM 9705</name>
    <dbReference type="NCBI Taxonomy" id="1121409"/>
    <lineage>
        <taxon>Bacteria</taxon>
        <taxon>Pseudomonadati</taxon>
        <taxon>Thermodesulfobacteriota</taxon>
        <taxon>Desulfobulbia</taxon>
        <taxon>Desulfobulbales</taxon>
        <taxon>Desulfocapsaceae</taxon>
        <taxon>Desulfofustis</taxon>
    </lineage>
</organism>
<comment type="catalytic activity">
    <reaction evidence="8">
        <text>a 2,3-saturated acyl-[ACP] + NAD(+) = a (2E)-enoyl-[ACP] + NADH + H(+)</text>
        <dbReference type="Rhea" id="RHEA:10240"/>
        <dbReference type="Rhea" id="RHEA-COMP:9925"/>
        <dbReference type="Rhea" id="RHEA-COMP:9926"/>
        <dbReference type="ChEBI" id="CHEBI:15378"/>
        <dbReference type="ChEBI" id="CHEBI:57540"/>
        <dbReference type="ChEBI" id="CHEBI:57945"/>
        <dbReference type="ChEBI" id="CHEBI:78784"/>
        <dbReference type="ChEBI" id="CHEBI:78785"/>
        <dbReference type="EC" id="1.3.1.9"/>
    </reaction>
</comment>
<dbReference type="STRING" id="1121409.SAMN02745124_02388"/>
<dbReference type="PRINTS" id="PR00081">
    <property type="entry name" value="GDHRDH"/>
</dbReference>
<dbReference type="UniPathway" id="UPA00094"/>
<dbReference type="PANTHER" id="PTHR43159:SF2">
    <property type="entry name" value="ENOYL-[ACYL-CARRIER-PROTEIN] REDUCTASE [NADH], CHLOROPLASTIC"/>
    <property type="match status" value="1"/>
</dbReference>
<dbReference type="EMBL" id="FQXS01000013">
    <property type="protein sequence ID" value="SHH88304.1"/>
    <property type="molecule type" value="Genomic_DNA"/>
</dbReference>
<evidence type="ECO:0000256" key="9">
    <source>
        <dbReference type="PIRSR" id="PIRSR000094-2"/>
    </source>
</evidence>
<dbReference type="Proteomes" id="UP000184139">
    <property type="component" value="Unassembled WGS sequence"/>
</dbReference>
<keyword evidence="5 8" id="KW-0560">Oxidoreductase</keyword>
<gene>
    <name evidence="11" type="ORF">SAMN02745124_02388</name>
</gene>